<evidence type="ECO:0000256" key="3">
    <source>
        <dbReference type="ARBA" id="ARBA00022723"/>
    </source>
</evidence>
<keyword evidence="3" id="KW-0479">Metal-binding</keyword>
<keyword evidence="4" id="KW-0671">Queuosine biosynthesis</keyword>
<evidence type="ECO:0000256" key="2">
    <source>
        <dbReference type="ARBA" id="ARBA00022694"/>
    </source>
</evidence>
<dbReference type="GO" id="GO:0051539">
    <property type="term" value="F:4 iron, 4 sulfur cluster binding"/>
    <property type="evidence" value="ECO:0007669"/>
    <property type="project" value="UniProtKB-KW"/>
</dbReference>
<keyword evidence="1" id="KW-0004">4Fe-4S</keyword>
<evidence type="ECO:0000256" key="1">
    <source>
        <dbReference type="ARBA" id="ARBA00022485"/>
    </source>
</evidence>
<organism evidence="10">
    <name type="scientific">marine sediment metagenome</name>
    <dbReference type="NCBI Taxonomy" id="412755"/>
    <lineage>
        <taxon>unclassified sequences</taxon>
        <taxon>metagenomes</taxon>
        <taxon>ecological metagenomes</taxon>
    </lineage>
</organism>
<keyword evidence="5" id="KW-0560">Oxidoreductase</keyword>
<comment type="caution">
    <text evidence="10">The sequence shown here is derived from an EMBL/GenBank/DDBJ whole genome shotgun (WGS) entry which is preliminary data.</text>
</comment>
<evidence type="ECO:0000313" key="10">
    <source>
        <dbReference type="EMBL" id="GAH40697.1"/>
    </source>
</evidence>
<evidence type="ECO:0000256" key="6">
    <source>
        <dbReference type="ARBA" id="ARBA00023004"/>
    </source>
</evidence>
<evidence type="ECO:0000256" key="4">
    <source>
        <dbReference type="ARBA" id="ARBA00022785"/>
    </source>
</evidence>
<dbReference type="AlphaFoldDB" id="X1F6Z3"/>
<dbReference type="GO" id="GO:0016491">
    <property type="term" value="F:oxidoreductase activity"/>
    <property type="evidence" value="ECO:0007669"/>
    <property type="project" value="UniProtKB-KW"/>
</dbReference>
<evidence type="ECO:0000256" key="7">
    <source>
        <dbReference type="ARBA" id="ARBA00023014"/>
    </source>
</evidence>
<dbReference type="GO" id="GO:0046872">
    <property type="term" value="F:metal ion binding"/>
    <property type="evidence" value="ECO:0007669"/>
    <property type="project" value="UniProtKB-KW"/>
</dbReference>
<proteinExistence type="predicted"/>
<dbReference type="PANTHER" id="PTHR36701:SF1">
    <property type="entry name" value="EPOXYQUEUOSINE REDUCTASE QUEH"/>
    <property type="match status" value="1"/>
</dbReference>
<evidence type="ECO:0000256" key="8">
    <source>
        <dbReference type="ARBA" id="ARBA00023157"/>
    </source>
</evidence>
<reference evidence="10" key="1">
    <citation type="journal article" date="2014" name="Front. Microbiol.">
        <title>High frequency of phylogenetically diverse reductive dehalogenase-homologous genes in deep subseafloor sedimentary metagenomes.</title>
        <authorList>
            <person name="Kawai M."/>
            <person name="Futagami T."/>
            <person name="Toyoda A."/>
            <person name="Takaki Y."/>
            <person name="Nishi S."/>
            <person name="Hori S."/>
            <person name="Arai W."/>
            <person name="Tsubouchi T."/>
            <person name="Morono Y."/>
            <person name="Uchiyama I."/>
            <person name="Ito T."/>
            <person name="Fujiyama A."/>
            <person name="Inagaki F."/>
            <person name="Takami H."/>
        </authorList>
    </citation>
    <scope>NUCLEOTIDE SEQUENCE</scope>
    <source>
        <strain evidence="10">Expedition CK06-06</strain>
    </source>
</reference>
<evidence type="ECO:0000256" key="9">
    <source>
        <dbReference type="ARBA" id="ARBA00023284"/>
    </source>
</evidence>
<dbReference type="GO" id="GO:0008616">
    <property type="term" value="P:tRNA queuosine(34) biosynthetic process"/>
    <property type="evidence" value="ECO:0007669"/>
    <property type="project" value="UniProtKB-KW"/>
</dbReference>
<sequence length="137" mass="16066">MEEYNRRLEVAHKVAKEMNFPLEVAPYIPEEWFNEAGSLENEPEGGKRCEVCFRLRLKRAYLYMEGYGWDAFTTTLTISPHKSADVINQVGCEIGGDRFLVRDFKKKDGFRRAMELAKEWALYRQDYCGCIYSMRVS</sequence>
<keyword evidence="8" id="KW-1015">Disulfide bond</keyword>
<gene>
    <name evidence="10" type="ORF">S03H2_18701</name>
</gene>
<dbReference type="InterPro" id="IPR003828">
    <property type="entry name" value="QueH"/>
</dbReference>
<dbReference type="PANTHER" id="PTHR36701">
    <property type="entry name" value="EPOXYQUEUOSINE REDUCTASE QUEH"/>
    <property type="match status" value="1"/>
</dbReference>
<keyword evidence="6" id="KW-0408">Iron</keyword>
<protein>
    <submittedName>
        <fullName evidence="10">Uncharacterized protein</fullName>
    </submittedName>
</protein>
<keyword evidence="9" id="KW-0676">Redox-active center</keyword>
<evidence type="ECO:0000256" key="5">
    <source>
        <dbReference type="ARBA" id="ARBA00023002"/>
    </source>
</evidence>
<keyword evidence="7" id="KW-0411">Iron-sulfur</keyword>
<keyword evidence="2" id="KW-0819">tRNA processing</keyword>
<dbReference type="EMBL" id="BARU01009718">
    <property type="protein sequence ID" value="GAH40697.1"/>
    <property type="molecule type" value="Genomic_DNA"/>
</dbReference>
<accession>X1F6Z3</accession>
<name>X1F6Z3_9ZZZZ</name>
<dbReference type="Pfam" id="PF02677">
    <property type="entry name" value="QueH"/>
    <property type="match status" value="1"/>
</dbReference>